<feature type="site" description="Stabilizes the basic form of H active site to accept a proton" evidence="7">
    <location>
        <position position="91"/>
    </location>
</feature>
<dbReference type="GO" id="GO:0004045">
    <property type="term" value="F:peptidyl-tRNA hydrolase activity"/>
    <property type="evidence" value="ECO:0007669"/>
    <property type="project" value="UniProtKB-UniRule"/>
</dbReference>
<comment type="function">
    <text evidence="7">Hydrolyzes ribosome-free peptidyl-tRNAs (with 1 or more amino acids incorporated), which drop off the ribosome during protein synthesis, or as a result of ribosome stalling.</text>
</comment>
<dbReference type="InterPro" id="IPR001328">
    <property type="entry name" value="Pept_tRNA_hydro"/>
</dbReference>
<dbReference type="Proteomes" id="UP000249417">
    <property type="component" value="Unassembled WGS sequence"/>
</dbReference>
<evidence type="ECO:0000313" key="10">
    <source>
        <dbReference type="EMBL" id="PZQ48105.1"/>
    </source>
</evidence>
<comment type="subcellular location">
    <subcellularLocation>
        <location evidence="7">Cytoplasm</location>
    </subcellularLocation>
</comment>
<dbReference type="AlphaFoldDB" id="A0A2W5NBK2"/>
<dbReference type="PROSITE" id="PS01195">
    <property type="entry name" value="PEPT_TRNA_HYDROL_1"/>
    <property type="match status" value="1"/>
</dbReference>
<accession>A0A2W5NBK2</accession>
<name>A0A2W5NBK2_9BACT</name>
<dbReference type="FunFam" id="3.40.50.1470:FF:000001">
    <property type="entry name" value="Peptidyl-tRNA hydrolase"/>
    <property type="match status" value="1"/>
</dbReference>
<comment type="subunit">
    <text evidence="7">Monomer.</text>
</comment>
<organism evidence="10 11">
    <name type="scientific">Micavibrio aeruginosavorus</name>
    <dbReference type="NCBI Taxonomy" id="349221"/>
    <lineage>
        <taxon>Bacteria</taxon>
        <taxon>Pseudomonadati</taxon>
        <taxon>Bdellovibrionota</taxon>
        <taxon>Bdellovibrionia</taxon>
        <taxon>Bdellovibrionales</taxon>
        <taxon>Pseudobdellovibrionaceae</taxon>
        <taxon>Micavibrio</taxon>
    </lineage>
</organism>
<dbReference type="GO" id="GO:0006515">
    <property type="term" value="P:protein quality control for misfolded or incompletely synthesized proteins"/>
    <property type="evidence" value="ECO:0007669"/>
    <property type="project" value="UniProtKB-UniRule"/>
</dbReference>
<keyword evidence="2 7" id="KW-0820">tRNA-binding</keyword>
<dbReference type="GO" id="GO:0005737">
    <property type="term" value="C:cytoplasm"/>
    <property type="evidence" value="ECO:0007669"/>
    <property type="project" value="UniProtKB-SubCell"/>
</dbReference>
<dbReference type="HAMAP" id="MF_00083">
    <property type="entry name" value="Pept_tRNA_hydro_bact"/>
    <property type="match status" value="1"/>
</dbReference>
<keyword evidence="4 7" id="KW-0694">RNA-binding</keyword>
<feature type="site" description="Discriminates between blocked and unblocked aminoacyl-tRNA" evidence="7">
    <location>
        <position position="9"/>
    </location>
</feature>
<comment type="function">
    <text evidence="7">Catalyzes the release of premature peptidyl moieties from peptidyl-tRNA molecules trapped in stalled 50S ribosomal subunits, and thus maintains levels of free tRNAs and 50S ribosomes.</text>
</comment>
<feature type="binding site" evidence="7">
    <location>
        <position position="66"/>
    </location>
    <ligand>
        <name>tRNA</name>
        <dbReference type="ChEBI" id="CHEBI:17843"/>
    </ligand>
</feature>
<dbReference type="InterPro" id="IPR018171">
    <property type="entry name" value="Pept_tRNA_hydro_CS"/>
</dbReference>
<feature type="binding site" evidence="7">
    <location>
        <position position="112"/>
    </location>
    <ligand>
        <name>tRNA</name>
        <dbReference type="ChEBI" id="CHEBI:17843"/>
    </ligand>
</feature>
<dbReference type="NCBIfam" id="TIGR00447">
    <property type="entry name" value="pth"/>
    <property type="match status" value="1"/>
</dbReference>
<evidence type="ECO:0000256" key="6">
    <source>
        <dbReference type="ARBA" id="ARBA00050038"/>
    </source>
</evidence>
<gene>
    <name evidence="7" type="primary">pth</name>
    <name evidence="10" type="ORF">DI551_02045</name>
</gene>
<dbReference type="CDD" id="cd00462">
    <property type="entry name" value="PTH"/>
    <property type="match status" value="1"/>
</dbReference>
<reference evidence="10 11" key="1">
    <citation type="submission" date="2017-08" db="EMBL/GenBank/DDBJ databases">
        <title>Infants hospitalized years apart are colonized by the same room-sourced microbial strains.</title>
        <authorList>
            <person name="Brooks B."/>
            <person name="Olm M.R."/>
            <person name="Firek B.A."/>
            <person name="Baker R."/>
            <person name="Thomas B.C."/>
            <person name="Morowitz M.J."/>
            <person name="Banfield J.F."/>
        </authorList>
    </citation>
    <scope>NUCLEOTIDE SEQUENCE [LARGE SCALE GENOMIC DNA]</scope>
    <source>
        <strain evidence="10">S2_005_002_R2_29</strain>
    </source>
</reference>
<feature type="active site" description="Proton acceptor" evidence="7">
    <location>
        <position position="19"/>
    </location>
</feature>
<dbReference type="PROSITE" id="PS01196">
    <property type="entry name" value="PEPT_TRNA_HYDROL_2"/>
    <property type="match status" value="1"/>
</dbReference>
<protein>
    <recommendedName>
        <fullName evidence="6 7">Peptidyl-tRNA hydrolase</fullName>
        <shortName evidence="7">Pth</shortName>
        <ecNumber evidence="1 7">3.1.1.29</ecNumber>
    </recommendedName>
</protein>
<feature type="binding site" evidence="7">
    <location>
        <position position="14"/>
    </location>
    <ligand>
        <name>tRNA</name>
        <dbReference type="ChEBI" id="CHEBI:17843"/>
    </ligand>
</feature>
<dbReference type="GO" id="GO:0000049">
    <property type="term" value="F:tRNA binding"/>
    <property type="evidence" value="ECO:0007669"/>
    <property type="project" value="UniProtKB-UniRule"/>
</dbReference>
<comment type="catalytic activity">
    <reaction evidence="7 8">
        <text>an N-acyl-L-alpha-aminoacyl-tRNA + H2O = an N-acyl-L-amino acid + a tRNA + H(+)</text>
        <dbReference type="Rhea" id="RHEA:54448"/>
        <dbReference type="Rhea" id="RHEA-COMP:10123"/>
        <dbReference type="Rhea" id="RHEA-COMP:13883"/>
        <dbReference type="ChEBI" id="CHEBI:15377"/>
        <dbReference type="ChEBI" id="CHEBI:15378"/>
        <dbReference type="ChEBI" id="CHEBI:59874"/>
        <dbReference type="ChEBI" id="CHEBI:78442"/>
        <dbReference type="ChEBI" id="CHEBI:138191"/>
        <dbReference type="EC" id="3.1.1.29"/>
    </reaction>
</comment>
<evidence type="ECO:0000256" key="1">
    <source>
        <dbReference type="ARBA" id="ARBA00013260"/>
    </source>
</evidence>
<dbReference type="SUPFAM" id="SSF53178">
    <property type="entry name" value="Peptidyl-tRNA hydrolase-like"/>
    <property type="match status" value="1"/>
</dbReference>
<dbReference type="Pfam" id="PF01195">
    <property type="entry name" value="Pept_tRNA_hydro"/>
    <property type="match status" value="1"/>
</dbReference>
<proteinExistence type="inferred from homology"/>
<dbReference type="InterPro" id="IPR036416">
    <property type="entry name" value="Pept_tRNA_hydro_sf"/>
</dbReference>
<evidence type="ECO:0000256" key="8">
    <source>
        <dbReference type="RuleBase" id="RU000673"/>
    </source>
</evidence>
<dbReference type="PANTHER" id="PTHR17224:SF1">
    <property type="entry name" value="PEPTIDYL-TRNA HYDROLASE"/>
    <property type="match status" value="1"/>
</dbReference>
<evidence type="ECO:0000256" key="9">
    <source>
        <dbReference type="RuleBase" id="RU004320"/>
    </source>
</evidence>
<comment type="caution">
    <text evidence="10">The sequence shown here is derived from an EMBL/GenBank/DDBJ whole genome shotgun (WGS) entry which is preliminary data.</text>
</comment>
<evidence type="ECO:0000256" key="5">
    <source>
        <dbReference type="ARBA" id="ARBA00038063"/>
    </source>
</evidence>
<keyword evidence="3 7" id="KW-0378">Hydrolase</keyword>
<evidence type="ECO:0000256" key="3">
    <source>
        <dbReference type="ARBA" id="ARBA00022801"/>
    </source>
</evidence>
<comment type="similarity">
    <text evidence="5 7 9">Belongs to the PTH family.</text>
</comment>
<dbReference type="Gene3D" id="3.40.50.1470">
    <property type="entry name" value="Peptidyl-tRNA hydrolase"/>
    <property type="match status" value="1"/>
</dbReference>
<dbReference type="GO" id="GO:0072344">
    <property type="term" value="P:rescue of stalled ribosome"/>
    <property type="evidence" value="ECO:0007669"/>
    <property type="project" value="UniProtKB-UniRule"/>
</dbReference>
<evidence type="ECO:0000313" key="11">
    <source>
        <dbReference type="Proteomes" id="UP000249417"/>
    </source>
</evidence>
<keyword evidence="7" id="KW-0963">Cytoplasm</keyword>
<evidence type="ECO:0000256" key="2">
    <source>
        <dbReference type="ARBA" id="ARBA00022555"/>
    </source>
</evidence>
<dbReference type="EMBL" id="QFQB01000007">
    <property type="protein sequence ID" value="PZQ48105.1"/>
    <property type="molecule type" value="Genomic_DNA"/>
</dbReference>
<dbReference type="EC" id="3.1.1.29" evidence="1 7"/>
<evidence type="ECO:0000256" key="7">
    <source>
        <dbReference type="HAMAP-Rule" id="MF_00083"/>
    </source>
</evidence>
<feature type="binding site" evidence="7">
    <location>
        <position position="64"/>
    </location>
    <ligand>
        <name>tRNA</name>
        <dbReference type="ChEBI" id="CHEBI:17843"/>
    </ligand>
</feature>
<dbReference type="PANTHER" id="PTHR17224">
    <property type="entry name" value="PEPTIDYL-TRNA HYDROLASE"/>
    <property type="match status" value="1"/>
</dbReference>
<evidence type="ECO:0000256" key="4">
    <source>
        <dbReference type="ARBA" id="ARBA00022884"/>
    </source>
</evidence>
<sequence>MWILVGLGNPGKDYENNRHNIGFMVIDEIASHFGLSAFKSKFEGDITEGRINEEKVVLVKPQTYMNLSGQCVQKVARFYKVTPNRIIAFHDELDLAAGKMRIKKGGGAAGHNGLKSMDACLNSQDYWRVRLGIGHPGDKDRVTGHVLGDFSKAEKQWLPDWIDALSKNTPLLLAGKGEDYMTKVAADFPASKGA</sequence>